<proteinExistence type="predicted"/>
<evidence type="ECO:0000313" key="3">
    <source>
        <dbReference type="Proteomes" id="UP001604043"/>
    </source>
</evidence>
<gene>
    <name evidence="2" type="ORF">V5F30_11415</name>
</gene>
<keyword evidence="3" id="KW-1185">Reference proteome</keyword>
<name>A0ABW6ZGI9_9HYPH</name>
<protein>
    <submittedName>
        <fullName evidence="2">Uncharacterized protein</fullName>
    </submittedName>
</protein>
<comment type="caution">
    <text evidence="2">The sequence shown here is derived from an EMBL/GenBank/DDBJ whole genome shotgun (WGS) entry which is preliminary data.</text>
</comment>
<sequence>MSAVTFSPDTLSRDTRAAAPKAGKAAAGKTAGKGFFARLMGAIIAARMEQAERELSRYVQLNGRDPLN</sequence>
<reference evidence="2 3" key="1">
    <citation type="submission" date="2024-02" db="EMBL/GenBank/DDBJ databases">
        <title>Expansion and revision of Xanthobacter and proposal of Roseixanthobacter gen. nov.</title>
        <authorList>
            <person name="Soltysiak M.P.M."/>
            <person name="Jalihal A."/>
            <person name="Ory A."/>
            <person name="Chrisophersen C."/>
            <person name="Lee A.D."/>
            <person name="Boulton J."/>
            <person name="Springer M."/>
        </authorList>
    </citation>
    <scope>NUCLEOTIDE SEQUENCE [LARGE SCALE GENOMIC DNA]</scope>
    <source>
        <strain evidence="2 3">CB5</strain>
    </source>
</reference>
<dbReference type="Proteomes" id="UP001604043">
    <property type="component" value="Unassembled WGS sequence"/>
</dbReference>
<organism evidence="2 3">
    <name type="scientific">Xanthobacter aminoxidans</name>
    <dbReference type="NCBI Taxonomy" id="186280"/>
    <lineage>
        <taxon>Bacteria</taxon>
        <taxon>Pseudomonadati</taxon>
        <taxon>Pseudomonadota</taxon>
        <taxon>Alphaproteobacteria</taxon>
        <taxon>Hyphomicrobiales</taxon>
        <taxon>Xanthobacteraceae</taxon>
        <taxon>Xanthobacter</taxon>
    </lineage>
</organism>
<accession>A0ABW6ZGI9</accession>
<dbReference type="RefSeq" id="WP_024277814.1">
    <property type="nucleotide sequence ID" value="NZ_JAMJXC010000020.1"/>
</dbReference>
<feature type="region of interest" description="Disordered" evidence="1">
    <location>
        <begin position="1"/>
        <end position="25"/>
    </location>
</feature>
<dbReference type="EMBL" id="JBAFUR010000002">
    <property type="protein sequence ID" value="MFG1252815.1"/>
    <property type="molecule type" value="Genomic_DNA"/>
</dbReference>
<evidence type="ECO:0000313" key="2">
    <source>
        <dbReference type="EMBL" id="MFG1252815.1"/>
    </source>
</evidence>
<feature type="compositionally biased region" description="Polar residues" evidence="1">
    <location>
        <begin position="1"/>
        <end position="10"/>
    </location>
</feature>
<evidence type="ECO:0000256" key="1">
    <source>
        <dbReference type="SAM" id="MobiDB-lite"/>
    </source>
</evidence>